<name>A0A4Q5N1S4_9MICO</name>
<protein>
    <submittedName>
        <fullName evidence="9">Carbohydrate ABC transporter permease</fullName>
    </submittedName>
</protein>
<dbReference type="RefSeq" id="WP_130101580.1">
    <property type="nucleotide sequence ID" value="NZ_SDWW01000008.1"/>
</dbReference>
<feature type="transmembrane region" description="Helical" evidence="7">
    <location>
        <begin position="17"/>
        <end position="35"/>
    </location>
</feature>
<evidence type="ECO:0000259" key="8">
    <source>
        <dbReference type="PROSITE" id="PS50928"/>
    </source>
</evidence>
<dbReference type="Gene3D" id="1.10.3720.10">
    <property type="entry name" value="MetI-like"/>
    <property type="match status" value="1"/>
</dbReference>
<dbReference type="CDD" id="cd06261">
    <property type="entry name" value="TM_PBP2"/>
    <property type="match status" value="1"/>
</dbReference>
<evidence type="ECO:0000256" key="1">
    <source>
        <dbReference type="ARBA" id="ARBA00004651"/>
    </source>
</evidence>
<feature type="transmembrane region" description="Helical" evidence="7">
    <location>
        <begin position="245"/>
        <end position="267"/>
    </location>
</feature>
<comment type="caution">
    <text evidence="9">The sequence shown here is derived from an EMBL/GenBank/DDBJ whole genome shotgun (WGS) entry which is preliminary data.</text>
</comment>
<gene>
    <name evidence="9" type="ORF">EUA98_05060</name>
</gene>
<feature type="transmembrane region" description="Helical" evidence="7">
    <location>
        <begin position="79"/>
        <end position="101"/>
    </location>
</feature>
<dbReference type="PANTHER" id="PTHR32243">
    <property type="entry name" value="MALTOSE TRANSPORT SYSTEM PERMEASE-RELATED"/>
    <property type="match status" value="1"/>
</dbReference>
<sequence length="282" mass="30414">MSTTVTGTNRIVRPLQYVALAGYLVFLGFPLLWLVSASMKSSSELNSLNIQLVPESFHWANFSDALAKQGLLHSAANSLFVAVSTTVLVIVISMPAAYALARFRGKIRTAGTGWILVSQVFPVILIIIPLFLILKRIGLVDNLFGLIIVYTTYTMPFALWMLQGYIASIPVELEEAGSMDGASRLKVLRIIVLPLLMPGVVATAMFSFVSAWNEFFFALVLIQSPDNYTLPITLKMFVGGEGKVALGPLAAGAVLATIPSLIFFAFLQRKLTGGLLAGAVKG</sequence>
<keyword evidence="2 7" id="KW-0813">Transport</keyword>
<proteinExistence type="inferred from homology"/>
<feature type="transmembrane region" description="Helical" evidence="7">
    <location>
        <begin position="146"/>
        <end position="166"/>
    </location>
</feature>
<dbReference type="AlphaFoldDB" id="A0A4Q5N1S4"/>
<reference evidence="9 10" key="1">
    <citation type="submission" date="2019-01" db="EMBL/GenBank/DDBJ databases">
        <title>Novel species of Cellulomonas.</title>
        <authorList>
            <person name="Liu Q."/>
            <person name="Xin Y.-H."/>
        </authorList>
    </citation>
    <scope>NUCLEOTIDE SEQUENCE [LARGE SCALE GENOMIC DNA]</scope>
    <source>
        <strain evidence="9 10">HLT2-17</strain>
    </source>
</reference>
<dbReference type="GO" id="GO:0005886">
    <property type="term" value="C:plasma membrane"/>
    <property type="evidence" value="ECO:0007669"/>
    <property type="project" value="UniProtKB-SubCell"/>
</dbReference>
<dbReference type="PANTHER" id="PTHR32243:SF18">
    <property type="entry name" value="INNER MEMBRANE ABC TRANSPORTER PERMEASE PROTEIN YCJP"/>
    <property type="match status" value="1"/>
</dbReference>
<evidence type="ECO:0000256" key="7">
    <source>
        <dbReference type="RuleBase" id="RU363032"/>
    </source>
</evidence>
<dbReference type="GO" id="GO:0055085">
    <property type="term" value="P:transmembrane transport"/>
    <property type="evidence" value="ECO:0007669"/>
    <property type="project" value="InterPro"/>
</dbReference>
<keyword evidence="3" id="KW-1003">Cell membrane</keyword>
<evidence type="ECO:0000256" key="6">
    <source>
        <dbReference type="ARBA" id="ARBA00023136"/>
    </source>
</evidence>
<keyword evidence="5 7" id="KW-1133">Transmembrane helix</keyword>
<evidence type="ECO:0000256" key="4">
    <source>
        <dbReference type="ARBA" id="ARBA00022692"/>
    </source>
</evidence>
<keyword evidence="6 7" id="KW-0472">Membrane</keyword>
<evidence type="ECO:0000256" key="3">
    <source>
        <dbReference type="ARBA" id="ARBA00022475"/>
    </source>
</evidence>
<dbReference type="SUPFAM" id="SSF161098">
    <property type="entry name" value="MetI-like"/>
    <property type="match status" value="1"/>
</dbReference>
<dbReference type="InterPro" id="IPR050901">
    <property type="entry name" value="BP-dep_ABC_trans_perm"/>
</dbReference>
<evidence type="ECO:0000256" key="5">
    <source>
        <dbReference type="ARBA" id="ARBA00022989"/>
    </source>
</evidence>
<accession>A0A4Q5N1S4</accession>
<dbReference type="Pfam" id="PF00528">
    <property type="entry name" value="BPD_transp_1"/>
    <property type="match status" value="1"/>
</dbReference>
<feature type="transmembrane region" description="Helical" evidence="7">
    <location>
        <begin position="113"/>
        <end position="134"/>
    </location>
</feature>
<dbReference type="InterPro" id="IPR000515">
    <property type="entry name" value="MetI-like"/>
</dbReference>
<evidence type="ECO:0000313" key="10">
    <source>
        <dbReference type="Proteomes" id="UP000293764"/>
    </source>
</evidence>
<dbReference type="OrthoDB" id="3569827at2"/>
<dbReference type="EMBL" id="SDWW01000008">
    <property type="protein sequence ID" value="RYV52132.1"/>
    <property type="molecule type" value="Genomic_DNA"/>
</dbReference>
<comment type="subcellular location">
    <subcellularLocation>
        <location evidence="1 7">Cell membrane</location>
        <topology evidence="1 7">Multi-pass membrane protein</topology>
    </subcellularLocation>
</comment>
<dbReference type="InterPro" id="IPR035906">
    <property type="entry name" value="MetI-like_sf"/>
</dbReference>
<keyword evidence="4 7" id="KW-0812">Transmembrane</keyword>
<dbReference type="Proteomes" id="UP000293764">
    <property type="component" value="Unassembled WGS sequence"/>
</dbReference>
<comment type="similarity">
    <text evidence="7">Belongs to the binding-protein-dependent transport system permease family.</text>
</comment>
<keyword evidence="10" id="KW-1185">Reference proteome</keyword>
<feature type="transmembrane region" description="Helical" evidence="7">
    <location>
        <begin position="187"/>
        <end position="209"/>
    </location>
</feature>
<dbReference type="PROSITE" id="PS50928">
    <property type="entry name" value="ABC_TM1"/>
    <property type="match status" value="1"/>
</dbReference>
<evidence type="ECO:0000256" key="2">
    <source>
        <dbReference type="ARBA" id="ARBA00022448"/>
    </source>
</evidence>
<evidence type="ECO:0000313" key="9">
    <source>
        <dbReference type="EMBL" id="RYV52132.1"/>
    </source>
</evidence>
<organism evidence="9 10">
    <name type="scientific">Pengzhenrongella frigida</name>
    <dbReference type="NCBI Taxonomy" id="1259133"/>
    <lineage>
        <taxon>Bacteria</taxon>
        <taxon>Bacillati</taxon>
        <taxon>Actinomycetota</taxon>
        <taxon>Actinomycetes</taxon>
        <taxon>Micrococcales</taxon>
        <taxon>Pengzhenrongella</taxon>
    </lineage>
</organism>
<feature type="domain" description="ABC transmembrane type-1" evidence="8">
    <location>
        <begin position="75"/>
        <end position="267"/>
    </location>
</feature>